<dbReference type="EMBL" id="DS027045">
    <property type="protein sequence ID" value="EAW14265.1"/>
    <property type="molecule type" value="Genomic_DNA"/>
</dbReference>
<evidence type="ECO:0000313" key="1">
    <source>
        <dbReference type="EMBL" id="EAW14265.1"/>
    </source>
</evidence>
<dbReference type="Proteomes" id="UP000006701">
    <property type="component" value="Unassembled WGS sequence"/>
</dbReference>
<dbReference type="eggNOG" id="ENOG502RNCU">
    <property type="taxonomic scope" value="Eukaryota"/>
</dbReference>
<proteinExistence type="predicted"/>
<dbReference type="GeneID" id="4707961"/>
<dbReference type="AlphaFoldDB" id="A1C794"/>
<dbReference type="VEuPathDB" id="FungiDB:ACLA_073000"/>
<dbReference type="HOGENOM" id="CLU_2621568_0_0_1"/>
<dbReference type="KEGG" id="act:ACLA_073000"/>
<accession>A1C794</accession>
<protein>
    <submittedName>
        <fullName evidence="1">Uncharacterized protein</fullName>
    </submittedName>
</protein>
<reference evidence="1 2" key="1">
    <citation type="journal article" date="2008" name="PLoS Genet.">
        <title>Genomic islands in the pathogenic filamentous fungus Aspergillus fumigatus.</title>
        <authorList>
            <person name="Fedorova N.D."/>
            <person name="Khaldi N."/>
            <person name="Joardar V.S."/>
            <person name="Maiti R."/>
            <person name="Amedeo P."/>
            <person name="Anderson M.J."/>
            <person name="Crabtree J."/>
            <person name="Silva J.C."/>
            <person name="Badger J.H."/>
            <person name="Albarraq A."/>
            <person name="Angiuoli S."/>
            <person name="Bussey H."/>
            <person name="Bowyer P."/>
            <person name="Cotty P.J."/>
            <person name="Dyer P.S."/>
            <person name="Egan A."/>
            <person name="Galens K."/>
            <person name="Fraser-Liggett C.M."/>
            <person name="Haas B.J."/>
            <person name="Inman J.M."/>
            <person name="Kent R."/>
            <person name="Lemieux S."/>
            <person name="Malavazi I."/>
            <person name="Orvis J."/>
            <person name="Roemer T."/>
            <person name="Ronning C.M."/>
            <person name="Sundaram J.P."/>
            <person name="Sutton G."/>
            <person name="Turner G."/>
            <person name="Venter J.C."/>
            <person name="White O.R."/>
            <person name="Whitty B.R."/>
            <person name="Youngman P."/>
            <person name="Wolfe K.H."/>
            <person name="Goldman G.H."/>
            <person name="Wortman J.R."/>
            <person name="Jiang B."/>
            <person name="Denning D.W."/>
            <person name="Nierman W.C."/>
        </authorList>
    </citation>
    <scope>NUCLEOTIDE SEQUENCE [LARGE SCALE GENOMIC DNA]</scope>
    <source>
        <strain evidence="2">ATCC 1007 / CBS 513.65 / DSM 816 / NCTC 3887 / NRRL 1</strain>
    </source>
</reference>
<organism evidence="1 2">
    <name type="scientific">Aspergillus clavatus (strain ATCC 1007 / CBS 513.65 / DSM 816 / NCTC 3887 / NRRL 1 / QM 1276 / 107)</name>
    <dbReference type="NCBI Taxonomy" id="344612"/>
    <lineage>
        <taxon>Eukaryota</taxon>
        <taxon>Fungi</taxon>
        <taxon>Dikarya</taxon>
        <taxon>Ascomycota</taxon>
        <taxon>Pezizomycotina</taxon>
        <taxon>Eurotiomycetes</taxon>
        <taxon>Eurotiomycetidae</taxon>
        <taxon>Eurotiales</taxon>
        <taxon>Aspergillaceae</taxon>
        <taxon>Aspergillus</taxon>
        <taxon>Aspergillus subgen. Fumigati</taxon>
    </lineage>
</organism>
<keyword evidence="2" id="KW-1185">Reference proteome</keyword>
<dbReference type="OMA" id="EITYITQ"/>
<dbReference type="OrthoDB" id="2799468at2759"/>
<evidence type="ECO:0000313" key="2">
    <source>
        <dbReference type="Proteomes" id="UP000006701"/>
    </source>
</evidence>
<sequence length="78" mass="8776">MDTLSFKERVHQCRRNRQPLTDEEIAYITQESAELAGAASDQIQWMSKAEQVLSKPASEITMDDARNITSKEVSVAYG</sequence>
<dbReference type="RefSeq" id="XP_001275691.1">
    <property type="nucleotide sequence ID" value="XM_001275690.1"/>
</dbReference>
<name>A1C794_ASPCL</name>
<gene>
    <name evidence="1" type="ORF">ACLA_073000</name>
</gene>